<comment type="function">
    <text evidence="7">Component of the tartrate utilization system and may allow entry of tartrate and tartrate dehydrogenase.</text>
</comment>
<dbReference type="InterPro" id="IPR011701">
    <property type="entry name" value="MFS"/>
</dbReference>
<proteinExistence type="inferred from homology"/>
<keyword evidence="12" id="KW-1185">Reference proteome</keyword>
<feature type="transmembrane region" description="Helical" evidence="9">
    <location>
        <begin position="141"/>
        <end position="163"/>
    </location>
</feature>
<accession>A0A2U8WC79</accession>
<keyword evidence="3 9" id="KW-0812">Transmembrane</keyword>
<dbReference type="GO" id="GO:0022857">
    <property type="term" value="F:transmembrane transporter activity"/>
    <property type="evidence" value="ECO:0007669"/>
    <property type="project" value="InterPro"/>
</dbReference>
<feature type="transmembrane region" description="Helical" evidence="9">
    <location>
        <begin position="243"/>
        <end position="264"/>
    </location>
</feature>
<dbReference type="PANTHER" id="PTHR43791">
    <property type="entry name" value="PERMEASE-RELATED"/>
    <property type="match status" value="1"/>
</dbReference>
<evidence type="ECO:0000256" key="8">
    <source>
        <dbReference type="ARBA" id="ARBA00074139"/>
    </source>
</evidence>
<dbReference type="Pfam" id="PF07690">
    <property type="entry name" value="MFS_1"/>
    <property type="match status" value="1"/>
</dbReference>
<feature type="domain" description="Major facilitator superfamily (MFS) profile" evidence="10">
    <location>
        <begin position="17"/>
        <end position="422"/>
    </location>
</feature>
<evidence type="ECO:0000313" key="11">
    <source>
        <dbReference type="EMBL" id="AWN43060.1"/>
    </source>
</evidence>
<dbReference type="InterPro" id="IPR036259">
    <property type="entry name" value="MFS_trans_sf"/>
</dbReference>
<dbReference type="EMBL" id="CP029550">
    <property type="protein sequence ID" value="AWN43060.1"/>
    <property type="molecule type" value="Genomic_DNA"/>
</dbReference>
<name>A0A2U8WC79_9HYPH</name>
<comment type="similarity">
    <text evidence="6">Belongs to the major facilitator superfamily. Phthalate permease family.</text>
</comment>
<dbReference type="CDD" id="cd17319">
    <property type="entry name" value="MFS_ExuT_GudP_like"/>
    <property type="match status" value="1"/>
</dbReference>
<evidence type="ECO:0000256" key="7">
    <source>
        <dbReference type="ARBA" id="ARBA00058119"/>
    </source>
</evidence>
<evidence type="ECO:0000256" key="2">
    <source>
        <dbReference type="ARBA" id="ARBA00022448"/>
    </source>
</evidence>
<dbReference type="Gene3D" id="1.20.1250.20">
    <property type="entry name" value="MFS general substrate transporter like domains"/>
    <property type="match status" value="2"/>
</dbReference>
<evidence type="ECO:0000256" key="6">
    <source>
        <dbReference type="ARBA" id="ARBA00038514"/>
    </source>
</evidence>
<dbReference type="PANTHER" id="PTHR43791:SF36">
    <property type="entry name" value="TRANSPORTER, PUTATIVE (AFU_ORTHOLOGUE AFUA_6G08340)-RELATED"/>
    <property type="match status" value="1"/>
</dbReference>
<protein>
    <recommendedName>
        <fullName evidence="8">Putative tartrate transporter</fullName>
    </recommendedName>
</protein>
<dbReference type="AlphaFoldDB" id="A0A2U8WC79"/>
<feature type="transmembrane region" description="Helical" evidence="9">
    <location>
        <begin position="276"/>
        <end position="296"/>
    </location>
</feature>
<feature type="transmembrane region" description="Helical" evidence="9">
    <location>
        <begin position="363"/>
        <end position="386"/>
    </location>
</feature>
<reference evidence="12" key="1">
    <citation type="submission" date="2018-05" db="EMBL/GenBank/DDBJ databases">
        <title>Complete Genome Sequence of Methylobacterium sp. 17SD2-17.</title>
        <authorList>
            <person name="Srinivasan S."/>
        </authorList>
    </citation>
    <scope>NUCLEOTIDE SEQUENCE [LARGE SCALE GENOMIC DNA]</scope>
    <source>
        <strain evidence="12">17SD2-17</strain>
    </source>
</reference>
<evidence type="ECO:0000256" key="1">
    <source>
        <dbReference type="ARBA" id="ARBA00004141"/>
    </source>
</evidence>
<keyword evidence="2" id="KW-0813">Transport</keyword>
<dbReference type="InterPro" id="IPR020846">
    <property type="entry name" value="MFS_dom"/>
</dbReference>
<sequence>MDGSLERATMRRVAWRLIPFICLLYFIAFIDRVNIGFAALTMNKDLGFSSAVFGFGAGVFFFGYFLFEVPSNIILDKVGARLWIARVMITWGMLSGAFAFIKGEWSFYILRFLLGAAEAGFFPGIILYLSYWFPARYRAGVVSLFMAAAPISVLLGSPLSSALLEMEGILGLHGWQWMFIIEAIPAVLLGVMVLFYLTDRPEKAKWLADDQRAWLVAEMNKERTRKRTIAKHTLLGGMTDARVLALALIYFGTSAGLYTLGIWAPQIIKSFGLSTFAVGFLNAVPPTIAVIGMILWARHSDRTGERTWHVVIACLVAAAGLLLAGGASSTVAVIAALSLVNAGISAAKPPLWAMPTMFLSGSAAAVGIATINSIGNLGGFVGPWAIGWIKDQTGSFTGGLIFVAALLVLSAIVTLVVARSGRRPEPAGATAR</sequence>
<dbReference type="KEGG" id="mets:DK389_24420"/>
<evidence type="ECO:0000259" key="10">
    <source>
        <dbReference type="PROSITE" id="PS50850"/>
    </source>
</evidence>
<feature type="transmembrane region" description="Helical" evidence="9">
    <location>
        <begin position="107"/>
        <end position="129"/>
    </location>
</feature>
<evidence type="ECO:0000256" key="4">
    <source>
        <dbReference type="ARBA" id="ARBA00022989"/>
    </source>
</evidence>
<feature type="transmembrane region" description="Helical" evidence="9">
    <location>
        <begin position="46"/>
        <end position="67"/>
    </location>
</feature>
<dbReference type="RefSeq" id="WP_109893494.1">
    <property type="nucleotide sequence ID" value="NZ_CP029550.1"/>
</dbReference>
<gene>
    <name evidence="11" type="ORF">DK389_24420</name>
</gene>
<feature type="transmembrane region" description="Helical" evidence="9">
    <location>
        <begin position="308"/>
        <end position="325"/>
    </location>
</feature>
<evidence type="ECO:0000256" key="5">
    <source>
        <dbReference type="ARBA" id="ARBA00023136"/>
    </source>
</evidence>
<dbReference type="Proteomes" id="UP000245926">
    <property type="component" value="Chromosome"/>
</dbReference>
<evidence type="ECO:0000256" key="3">
    <source>
        <dbReference type="ARBA" id="ARBA00022692"/>
    </source>
</evidence>
<feature type="transmembrane region" description="Helical" evidence="9">
    <location>
        <begin position="175"/>
        <end position="197"/>
    </location>
</feature>
<dbReference type="SUPFAM" id="SSF103473">
    <property type="entry name" value="MFS general substrate transporter"/>
    <property type="match status" value="1"/>
</dbReference>
<feature type="transmembrane region" description="Helical" evidence="9">
    <location>
        <begin position="398"/>
        <end position="418"/>
    </location>
</feature>
<dbReference type="PROSITE" id="PS50850">
    <property type="entry name" value="MFS"/>
    <property type="match status" value="1"/>
</dbReference>
<organism evidence="11 12">
    <name type="scientific">Methylobacterium durans</name>
    <dbReference type="NCBI Taxonomy" id="2202825"/>
    <lineage>
        <taxon>Bacteria</taxon>
        <taxon>Pseudomonadati</taxon>
        <taxon>Pseudomonadota</taxon>
        <taxon>Alphaproteobacteria</taxon>
        <taxon>Hyphomicrobiales</taxon>
        <taxon>Methylobacteriaceae</taxon>
        <taxon>Methylobacterium</taxon>
    </lineage>
</organism>
<keyword evidence="4 9" id="KW-1133">Transmembrane helix</keyword>
<keyword evidence="5 9" id="KW-0472">Membrane</keyword>
<feature type="transmembrane region" description="Helical" evidence="9">
    <location>
        <begin position="17"/>
        <end position="40"/>
    </location>
</feature>
<feature type="transmembrane region" description="Helical" evidence="9">
    <location>
        <begin position="79"/>
        <end position="101"/>
    </location>
</feature>
<evidence type="ECO:0000256" key="9">
    <source>
        <dbReference type="SAM" id="Phobius"/>
    </source>
</evidence>
<dbReference type="FunFam" id="1.20.1250.20:FF:000126">
    <property type="entry name" value="MFS transporter permease"/>
    <property type="match status" value="1"/>
</dbReference>
<dbReference type="OrthoDB" id="9773957at2"/>
<dbReference type="FunFam" id="1.20.1250.20:FF:000018">
    <property type="entry name" value="MFS transporter permease"/>
    <property type="match status" value="1"/>
</dbReference>
<evidence type="ECO:0000313" key="12">
    <source>
        <dbReference type="Proteomes" id="UP000245926"/>
    </source>
</evidence>
<dbReference type="GO" id="GO:0016020">
    <property type="term" value="C:membrane"/>
    <property type="evidence" value="ECO:0007669"/>
    <property type="project" value="UniProtKB-SubCell"/>
</dbReference>
<comment type="subcellular location">
    <subcellularLocation>
        <location evidence="1">Membrane</location>
        <topology evidence="1">Multi-pass membrane protein</topology>
    </subcellularLocation>
</comment>